<gene>
    <name evidence="3" type="ORF">B1526_1334</name>
</gene>
<dbReference type="Proteomes" id="UP000218399">
    <property type="component" value="Unassembled WGS sequence"/>
</dbReference>
<evidence type="ECO:0000313" key="4">
    <source>
        <dbReference type="Proteomes" id="UP000218399"/>
    </source>
</evidence>
<dbReference type="SUPFAM" id="SSF50037">
    <property type="entry name" value="C-terminal domain of transcriptional repressors"/>
    <property type="match status" value="1"/>
</dbReference>
<dbReference type="InterPro" id="IPR038157">
    <property type="entry name" value="FeoA_core_dom"/>
</dbReference>
<dbReference type="AlphaFoldDB" id="A0A2A2EE38"/>
<name>A0A2A2EE38_9BIFI</name>
<dbReference type="Gene3D" id="2.30.30.90">
    <property type="match status" value="1"/>
</dbReference>
<dbReference type="EMBL" id="MVOH01000015">
    <property type="protein sequence ID" value="PAU67250.1"/>
    <property type="molecule type" value="Genomic_DNA"/>
</dbReference>
<evidence type="ECO:0000256" key="1">
    <source>
        <dbReference type="ARBA" id="ARBA00023004"/>
    </source>
</evidence>
<dbReference type="InterPro" id="IPR007167">
    <property type="entry name" value="Fe-transptr_FeoA-like"/>
</dbReference>
<comment type="caution">
    <text evidence="3">The sequence shown here is derived from an EMBL/GenBank/DDBJ whole genome shotgun (WGS) entry which is preliminary data.</text>
</comment>
<proteinExistence type="predicted"/>
<keyword evidence="1" id="KW-0408">Iron</keyword>
<dbReference type="SMART" id="SM00899">
    <property type="entry name" value="FeoA"/>
    <property type="match status" value="1"/>
</dbReference>
<accession>A0A2A2EE38</accession>
<dbReference type="RefSeq" id="WP_095615316.1">
    <property type="nucleotide sequence ID" value="NZ_MVOH01000015.1"/>
</dbReference>
<dbReference type="GO" id="GO:0046914">
    <property type="term" value="F:transition metal ion binding"/>
    <property type="evidence" value="ECO:0007669"/>
    <property type="project" value="InterPro"/>
</dbReference>
<dbReference type="Pfam" id="PF04023">
    <property type="entry name" value="FeoA"/>
    <property type="match status" value="1"/>
</dbReference>
<reference evidence="3 4" key="1">
    <citation type="journal article" date="2017" name="ISME J.">
        <title>Unveiling bifidobacterial biogeography across the mammalian branch of the tree of life.</title>
        <authorList>
            <person name="Milani C."/>
            <person name="Mangifesta M."/>
            <person name="Mancabelli L."/>
            <person name="Lugli G.A."/>
            <person name="James K."/>
            <person name="Duranti S."/>
            <person name="Turroni F."/>
            <person name="Ferrario C."/>
            <person name="Ossiprandi M.C."/>
            <person name="van Sinderen D."/>
            <person name="Ventura M."/>
        </authorList>
    </citation>
    <scope>NUCLEOTIDE SEQUENCE [LARGE SCALE GENOMIC DNA]</scope>
    <source>
        <strain evidence="4">Ham19E</strain>
    </source>
</reference>
<dbReference type="InterPro" id="IPR008988">
    <property type="entry name" value="Transcriptional_repressor_C"/>
</dbReference>
<evidence type="ECO:0000259" key="2">
    <source>
        <dbReference type="SMART" id="SM00899"/>
    </source>
</evidence>
<protein>
    <submittedName>
        <fullName evidence="3">Ferrous iron transport protein A</fullName>
    </submittedName>
</protein>
<keyword evidence="4" id="KW-1185">Reference proteome</keyword>
<feature type="domain" description="Ferrous iron transporter FeoA-like" evidence="2">
    <location>
        <begin position="7"/>
        <end position="78"/>
    </location>
</feature>
<organism evidence="3 4">
    <name type="scientific">Bifidobacterium criceti</name>
    <dbReference type="NCBI Taxonomy" id="1960969"/>
    <lineage>
        <taxon>Bacteria</taxon>
        <taxon>Bacillati</taxon>
        <taxon>Actinomycetota</taxon>
        <taxon>Actinomycetes</taxon>
        <taxon>Bifidobacteriales</taxon>
        <taxon>Bifidobacteriaceae</taxon>
        <taxon>Bifidobacterium</taxon>
    </lineage>
</organism>
<sequence>MDTSSPLTVEHCPLDADMTITAIDIDERHRFRMLELGLRVGTIIRVIQKSNFGGRVIAKGTERIAIDGHTAARVAVTPAEGV</sequence>
<evidence type="ECO:0000313" key="3">
    <source>
        <dbReference type="EMBL" id="PAU67250.1"/>
    </source>
</evidence>
<dbReference type="OrthoDB" id="4420166at2"/>